<feature type="region of interest" description="Disordered" evidence="2">
    <location>
        <begin position="148"/>
        <end position="192"/>
    </location>
</feature>
<dbReference type="Proteomes" id="UP000604825">
    <property type="component" value="Unassembled WGS sequence"/>
</dbReference>
<dbReference type="GO" id="GO:0015074">
    <property type="term" value="P:DNA integration"/>
    <property type="evidence" value="ECO:0007669"/>
    <property type="project" value="InterPro"/>
</dbReference>
<dbReference type="InterPro" id="IPR054722">
    <property type="entry name" value="PolX-like_BBD"/>
</dbReference>
<dbReference type="Pfam" id="PF14223">
    <property type="entry name" value="Retrotran_gag_2"/>
    <property type="match status" value="1"/>
</dbReference>
<dbReference type="PANTHER" id="PTHR42648">
    <property type="entry name" value="TRANSPOSASE, PUTATIVE-RELATED"/>
    <property type="match status" value="1"/>
</dbReference>
<dbReference type="PANTHER" id="PTHR42648:SF25">
    <property type="entry name" value="RNA-DIRECTED DNA POLYMERASE"/>
    <property type="match status" value="1"/>
</dbReference>
<evidence type="ECO:0000256" key="2">
    <source>
        <dbReference type="SAM" id="MobiDB-lite"/>
    </source>
</evidence>
<evidence type="ECO:0000313" key="5">
    <source>
        <dbReference type="Proteomes" id="UP000604825"/>
    </source>
</evidence>
<gene>
    <name evidence="4" type="ORF">NCGR_LOCUS52162</name>
</gene>
<dbReference type="GO" id="GO:0003676">
    <property type="term" value="F:nucleic acid binding"/>
    <property type="evidence" value="ECO:0007669"/>
    <property type="project" value="InterPro"/>
</dbReference>
<feature type="domain" description="Integrase catalytic" evidence="3">
    <location>
        <begin position="370"/>
        <end position="486"/>
    </location>
</feature>
<organism evidence="4 5">
    <name type="scientific">Miscanthus lutarioriparius</name>
    <dbReference type="NCBI Taxonomy" id="422564"/>
    <lineage>
        <taxon>Eukaryota</taxon>
        <taxon>Viridiplantae</taxon>
        <taxon>Streptophyta</taxon>
        <taxon>Embryophyta</taxon>
        <taxon>Tracheophyta</taxon>
        <taxon>Spermatophyta</taxon>
        <taxon>Magnoliopsida</taxon>
        <taxon>Liliopsida</taxon>
        <taxon>Poales</taxon>
        <taxon>Poaceae</taxon>
        <taxon>PACMAD clade</taxon>
        <taxon>Panicoideae</taxon>
        <taxon>Andropogonodae</taxon>
        <taxon>Andropogoneae</taxon>
        <taxon>Saccharinae</taxon>
        <taxon>Miscanthus</taxon>
    </lineage>
</organism>
<feature type="compositionally biased region" description="Acidic residues" evidence="2">
    <location>
        <begin position="1"/>
        <end position="14"/>
    </location>
</feature>
<dbReference type="SUPFAM" id="SSF53098">
    <property type="entry name" value="Ribonuclease H-like"/>
    <property type="match status" value="1"/>
</dbReference>
<dbReference type="EMBL" id="CAJGYO010000014">
    <property type="protein sequence ID" value="CAD6268857.1"/>
    <property type="molecule type" value="Genomic_DNA"/>
</dbReference>
<feature type="compositionally biased region" description="Basic and acidic residues" evidence="2">
    <location>
        <begin position="665"/>
        <end position="674"/>
    </location>
</feature>
<dbReference type="InterPro" id="IPR036397">
    <property type="entry name" value="RNaseH_sf"/>
</dbReference>
<dbReference type="InterPro" id="IPR001584">
    <property type="entry name" value="Integrase_cat-core"/>
</dbReference>
<keyword evidence="1" id="KW-0378">Hydrolase</keyword>
<evidence type="ECO:0000256" key="1">
    <source>
        <dbReference type="ARBA" id="ARBA00022670"/>
    </source>
</evidence>
<dbReference type="GO" id="GO:0008233">
    <property type="term" value="F:peptidase activity"/>
    <property type="evidence" value="ECO:0007669"/>
    <property type="project" value="UniProtKB-KW"/>
</dbReference>
<keyword evidence="5" id="KW-1185">Reference proteome</keyword>
<dbReference type="InterPro" id="IPR039537">
    <property type="entry name" value="Retrotran_Ty1/copia-like"/>
</dbReference>
<dbReference type="Gene3D" id="3.30.420.10">
    <property type="entry name" value="Ribonuclease H-like superfamily/Ribonuclease H"/>
    <property type="match status" value="1"/>
</dbReference>
<dbReference type="GO" id="GO:0006508">
    <property type="term" value="P:proteolysis"/>
    <property type="evidence" value="ECO:0007669"/>
    <property type="project" value="UniProtKB-KW"/>
</dbReference>
<reference evidence="4" key="1">
    <citation type="submission" date="2020-10" db="EMBL/GenBank/DDBJ databases">
        <authorList>
            <person name="Han B."/>
            <person name="Lu T."/>
            <person name="Zhao Q."/>
            <person name="Huang X."/>
            <person name="Zhao Y."/>
        </authorList>
    </citation>
    <scope>NUCLEOTIDE SEQUENCE</scope>
</reference>
<feature type="compositionally biased region" description="Gly residues" evidence="2">
    <location>
        <begin position="176"/>
        <end position="187"/>
    </location>
</feature>
<dbReference type="AlphaFoldDB" id="A0A811RG30"/>
<sequence length="674" mass="73820">MEDREEWEVVEPDPEATAPTTAEKVKLDAKNKKVKAHLLQCIPDDILMQVAKKKTGKGVWDSLKARFVGAERLGGSLDDAALVKKLFDIVLDHYLTVVAGIEQFYDLKTIAFDEAVGRLKAFEERMARRGGGARTPTGQVMLTQAEWEARQRSAGGDSSRKGKRGDGGSRGRGRGHGGAGSGRGGDPTGDVWYLDNGASNHMSGDRQKFRDLNLAINGKVRFSDDSTVDIFGRGTIVFQGKGGDHGVLSDVYYIPKLRSNLVSLGQLTESGHRILLDDDLLEVVDKHSDRLNMKVPRAGNRLYKIELSITVPKCLMASIDSQAWLWHGRLGHVNFRSLKQLVGKGMATGIPDISHPEQVCSDCLAAKKTRATFPRATHWHADEKLKLVHVDLCGPITPETAGGNKYFILLVDDHSRWMEVHMLKSKDQALIAFVKYKAQVENESGCKIKTLRSDRGGEFLNAENYGGGETVDEQRWQEQTAQVNVQNAGLNEPNLFQWSGDAEVQADIAEPSQAGFSTPQHEQTDNELLTPTSADESGAMRFRNLNEVYDETSEVELMDSDVEALLVETDSTLTKTSALTMYVAGVVKDWLLIAFSWTVIKDTVTPVNLVGYGIAFLSVAYYNHAKLEALKAKEAERKAAATAVAKSDDDAEAGARLLPPGNKDGAGDSGDHKN</sequence>
<dbReference type="PROSITE" id="PS50994">
    <property type="entry name" value="INTEGRASE"/>
    <property type="match status" value="1"/>
</dbReference>
<dbReference type="OrthoDB" id="2013098at2759"/>
<dbReference type="InterPro" id="IPR012337">
    <property type="entry name" value="RNaseH-like_sf"/>
</dbReference>
<name>A0A811RG30_9POAL</name>
<dbReference type="InterPro" id="IPR025724">
    <property type="entry name" value="GAG-pre-integrase_dom"/>
</dbReference>
<evidence type="ECO:0000259" key="3">
    <source>
        <dbReference type="PROSITE" id="PS50994"/>
    </source>
</evidence>
<proteinExistence type="predicted"/>
<comment type="caution">
    <text evidence="4">The sequence shown here is derived from an EMBL/GenBank/DDBJ whole genome shotgun (WGS) entry which is preliminary data.</text>
</comment>
<dbReference type="Pfam" id="PF22936">
    <property type="entry name" value="Pol_BBD"/>
    <property type="match status" value="1"/>
</dbReference>
<evidence type="ECO:0000313" key="4">
    <source>
        <dbReference type="EMBL" id="CAD6268857.1"/>
    </source>
</evidence>
<protein>
    <recommendedName>
        <fullName evidence="3">Integrase catalytic domain-containing protein</fullName>
    </recommendedName>
</protein>
<accession>A0A811RG30</accession>
<keyword evidence="1" id="KW-0645">Protease</keyword>
<feature type="compositionally biased region" description="Basic and acidic residues" evidence="2">
    <location>
        <begin position="158"/>
        <end position="169"/>
    </location>
</feature>
<dbReference type="Pfam" id="PF13976">
    <property type="entry name" value="gag_pre-integrs"/>
    <property type="match status" value="1"/>
</dbReference>
<feature type="region of interest" description="Disordered" evidence="2">
    <location>
        <begin position="1"/>
        <end position="21"/>
    </location>
</feature>
<feature type="region of interest" description="Disordered" evidence="2">
    <location>
        <begin position="641"/>
        <end position="674"/>
    </location>
</feature>